<evidence type="ECO:0000256" key="1">
    <source>
        <dbReference type="SAM" id="Phobius"/>
    </source>
</evidence>
<dbReference type="NCBIfam" id="TIGR02532">
    <property type="entry name" value="IV_pilin_GFxxxE"/>
    <property type="match status" value="1"/>
</dbReference>
<dbReference type="PROSITE" id="PS00409">
    <property type="entry name" value="PROKAR_NTER_METHYL"/>
    <property type="match status" value="1"/>
</dbReference>
<accession>A0ABN1LA82</accession>
<dbReference type="Pfam" id="PF16732">
    <property type="entry name" value="ComP_DUS"/>
    <property type="match status" value="1"/>
</dbReference>
<dbReference type="Pfam" id="PF07963">
    <property type="entry name" value="N_methyl"/>
    <property type="match status" value="1"/>
</dbReference>
<comment type="caution">
    <text evidence="2">The sequence shown here is derived from an EMBL/GenBank/DDBJ whole genome shotgun (WGS) entry which is preliminary data.</text>
</comment>
<organism evidence="2 3">
    <name type="scientific">Colwellia asteriadis</name>
    <dbReference type="NCBI Taxonomy" id="517723"/>
    <lineage>
        <taxon>Bacteria</taxon>
        <taxon>Pseudomonadati</taxon>
        <taxon>Pseudomonadota</taxon>
        <taxon>Gammaproteobacteria</taxon>
        <taxon>Alteromonadales</taxon>
        <taxon>Colwelliaceae</taxon>
        <taxon>Colwellia</taxon>
    </lineage>
</organism>
<dbReference type="Proteomes" id="UP001500021">
    <property type="component" value="Unassembled WGS sequence"/>
</dbReference>
<dbReference type="InterPro" id="IPR031982">
    <property type="entry name" value="PilE-like"/>
</dbReference>
<reference evidence="2 3" key="1">
    <citation type="journal article" date="2019" name="Int. J. Syst. Evol. Microbiol.">
        <title>The Global Catalogue of Microorganisms (GCM) 10K type strain sequencing project: providing services to taxonomists for standard genome sequencing and annotation.</title>
        <authorList>
            <consortium name="The Broad Institute Genomics Platform"/>
            <consortium name="The Broad Institute Genome Sequencing Center for Infectious Disease"/>
            <person name="Wu L."/>
            <person name="Ma J."/>
        </authorList>
    </citation>
    <scope>NUCLEOTIDE SEQUENCE [LARGE SCALE GENOMIC DNA]</scope>
    <source>
        <strain evidence="2 3">JCM 15608</strain>
    </source>
</reference>
<sequence length="138" mass="14682">MNKITKGFTLIELMIVVAIIGILSAIAFPSYQAYMQDGRRADVQHFALQQVAILERAYTRTGQYPAAGGAAGQFQVTATDFYTFTYTPTASAGALNDQFVLSIAPKSGSAQAGDKCATMTINHQGQQGSSSSLTDCWG</sequence>
<keyword evidence="3" id="KW-1185">Reference proteome</keyword>
<keyword evidence="1" id="KW-0812">Transmembrane</keyword>
<feature type="transmembrane region" description="Helical" evidence="1">
    <location>
        <begin position="7"/>
        <end position="28"/>
    </location>
</feature>
<dbReference type="RefSeq" id="WP_343818593.1">
    <property type="nucleotide sequence ID" value="NZ_BAAAFA010000011.1"/>
</dbReference>
<dbReference type="SUPFAM" id="SSF54523">
    <property type="entry name" value="Pili subunits"/>
    <property type="match status" value="1"/>
</dbReference>
<gene>
    <name evidence="2" type="ORF">GCM10009111_30560</name>
</gene>
<proteinExistence type="predicted"/>
<dbReference type="PANTHER" id="PTHR30093">
    <property type="entry name" value="GENERAL SECRETION PATHWAY PROTEIN G"/>
    <property type="match status" value="1"/>
</dbReference>
<protein>
    <submittedName>
        <fullName evidence="2">Type IV pilin protein</fullName>
    </submittedName>
</protein>
<keyword evidence="1" id="KW-1133">Transmembrane helix</keyword>
<dbReference type="Gene3D" id="3.30.700.10">
    <property type="entry name" value="Glycoprotein, Type 4 Pilin"/>
    <property type="match status" value="1"/>
</dbReference>
<evidence type="ECO:0000313" key="2">
    <source>
        <dbReference type="EMBL" id="GAA0822360.1"/>
    </source>
</evidence>
<dbReference type="InterPro" id="IPR045584">
    <property type="entry name" value="Pilin-like"/>
</dbReference>
<dbReference type="EMBL" id="BAAAFA010000011">
    <property type="protein sequence ID" value="GAA0822360.1"/>
    <property type="molecule type" value="Genomic_DNA"/>
</dbReference>
<evidence type="ECO:0000313" key="3">
    <source>
        <dbReference type="Proteomes" id="UP001500021"/>
    </source>
</evidence>
<dbReference type="InterPro" id="IPR012902">
    <property type="entry name" value="N_methyl_site"/>
</dbReference>
<dbReference type="PANTHER" id="PTHR30093:SF47">
    <property type="entry name" value="TYPE IV PILUS NON-CORE MINOR PILIN PILE"/>
    <property type="match status" value="1"/>
</dbReference>
<name>A0ABN1LA82_9GAMM</name>
<keyword evidence="1" id="KW-0472">Membrane</keyword>